<gene>
    <name evidence="1" type="ORF">GBG18_12185</name>
    <name evidence="2" type="ORF">GBG19_05385</name>
</gene>
<evidence type="ECO:0000313" key="1">
    <source>
        <dbReference type="EMBL" id="KAB7888867.1"/>
    </source>
</evidence>
<name>A0A6L4WTZ1_9BACT</name>
<dbReference type="Proteomes" id="UP000472839">
    <property type="component" value="Unassembled WGS sequence"/>
</dbReference>
<proteinExistence type="predicted"/>
<dbReference type="EMBL" id="WFKJ01000043">
    <property type="protein sequence ID" value="KAB7888867.1"/>
    <property type="molecule type" value="Genomic_DNA"/>
</dbReference>
<dbReference type="Proteomes" id="UP000461010">
    <property type="component" value="Unassembled WGS sequence"/>
</dbReference>
<organism evidence="2 4">
    <name type="scientific">Poseidonibacter ostreae</name>
    <dbReference type="NCBI Taxonomy" id="2654171"/>
    <lineage>
        <taxon>Bacteria</taxon>
        <taxon>Pseudomonadati</taxon>
        <taxon>Campylobacterota</taxon>
        <taxon>Epsilonproteobacteria</taxon>
        <taxon>Campylobacterales</taxon>
        <taxon>Arcobacteraceae</taxon>
        <taxon>Poseidonibacter</taxon>
    </lineage>
</organism>
<reference evidence="3 4" key="1">
    <citation type="submission" date="2019-10" db="EMBL/GenBank/DDBJ databases">
        <title>Poseidonibacter ostreae sp. nov., isolated from the gut of the Ostrea denselamellosa.</title>
        <authorList>
            <person name="Choi A."/>
        </authorList>
    </citation>
    <scope>NUCLEOTIDE SEQUENCE [LARGE SCALE GENOMIC DNA]</scope>
    <source>
        <strain evidence="2 4">SJOD-M-33</strain>
        <strain evidence="1 3">SJOD-M-5</strain>
    </source>
</reference>
<evidence type="ECO:0000313" key="4">
    <source>
        <dbReference type="Proteomes" id="UP000472839"/>
    </source>
</evidence>
<sequence>MNRKPIVKNFKENTYSGFEFLPVETSNNSIQIYHPFAELAYNHFSNRGLNITCLESGSTKISFNGIDLDIKKEILEDLKVFLKKSRKEVIDNFLIYKFKGRNYL</sequence>
<evidence type="ECO:0000313" key="2">
    <source>
        <dbReference type="EMBL" id="KAB7889642.1"/>
    </source>
</evidence>
<keyword evidence="3" id="KW-1185">Reference proteome</keyword>
<dbReference type="AlphaFoldDB" id="A0A6L4WTZ1"/>
<comment type="caution">
    <text evidence="2">The sequence shown here is derived from an EMBL/GenBank/DDBJ whole genome shotgun (WGS) entry which is preliminary data.</text>
</comment>
<accession>A0A6L4WTZ1</accession>
<protein>
    <submittedName>
        <fullName evidence="2">Uncharacterized protein</fullName>
    </submittedName>
</protein>
<dbReference type="EMBL" id="WFKK01000011">
    <property type="protein sequence ID" value="KAB7889642.1"/>
    <property type="molecule type" value="Genomic_DNA"/>
</dbReference>
<dbReference type="RefSeq" id="WP_152191441.1">
    <property type="nucleotide sequence ID" value="NZ_WFKJ01000043.1"/>
</dbReference>
<evidence type="ECO:0000313" key="3">
    <source>
        <dbReference type="Proteomes" id="UP000461010"/>
    </source>
</evidence>